<comment type="caution">
    <text evidence="1">The sequence shown here is derived from an EMBL/GenBank/DDBJ whole genome shotgun (WGS) entry which is preliminary data.</text>
</comment>
<dbReference type="EMBL" id="CAJOBJ010123651">
    <property type="protein sequence ID" value="CAF4688480.1"/>
    <property type="molecule type" value="Genomic_DNA"/>
</dbReference>
<evidence type="ECO:0000313" key="2">
    <source>
        <dbReference type="EMBL" id="CAF4689649.1"/>
    </source>
</evidence>
<gene>
    <name evidence="2" type="ORF">BYL167_LOCUS43662</name>
    <name evidence="1" type="ORF">GIL414_LOCUS42573</name>
</gene>
<sequence>MDIPLVDESTLTFLQLETNSDHHQHHKNSQ</sequence>
<evidence type="ECO:0000313" key="1">
    <source>
        <dbReference type="EMBL" id="CAF4688480.1"/>
    </source>
</evidence>
<proteinExistence type="predicted"/>
<dbReference type="Proteomes" id="UP000681720">
    <property type="component" value="Unassembled WGS sequence"/>
</dbReference>
<evidence type="ECO:0000313" key="3">
    <source>
        <dbReference type="Proteomes" id="UP000681720"/>
    </source>
</evidence>
<organism evidence="1 3">
    <name type="scientific">Rotaria magnacalcarata</name>
    <dbReference type="NCBI Taxonomy" id="392030"/>
    <lineage>
        <taxon>Eukaryota</taxon>
        <taxon>Metazoa</taxon>
        <taxon>Spiralia</taxon>
        <taxon>Gnathifera</taxon>
        <taxon>Rotifera</taxon>
        <taxon>Eurotatoria</taxon>
        <taxon>Bdelloidea</taxon>
        <taxon>Philodinida</taxon>
        <taxon>Philodinidae</taxon>
        <taxon>Rotaria</taxon>
    </lineage>
</organism>
<dbReference type="EMBL" id="CAJOBH010116690">
    <property type="protein sequence ID" value="CAF4689649.1"/>
    <property type="molecule type" value="Genomic_DNA"/>
</dbReference>
<dbReference type="Proteomes" id="UP000681967">
    <property type="component" value="Unassembled WGS sequence"/>
</dbReference>
<accession>A0A8S3A3A0</accession>
<name>A0A8S3A3A0_9BILA</name>
<protein>
    <submittedName>
        <fullName evidence="1">Uncharacterized protein</fullName>
    </submittedName>
</protein>
<reference evidence="1" key="1">
    <citation type="submission" date="2021-02" db="EMBL/GenBank/DDBJ databases">
        <authorList>
            <person name="Nowell W R."/>
        </authorList>
    </citation>
    <scope>NUCLEOTIDE SEQUENCE</scope>
</reference>
<feature type="non-terminal residue" evidence="1">
    <location>
        <position position="1"/>
    </location>
</feature>
<dbReference type="AlphaFoldDB" id="A0A8S3A3A0"/>